<evidence type="ECO:0000313" key="5">
    <source>
        <dbReference type="Proteomes" id="UP001165135"/>
    </source>
</evidence>
<feature type="transmembrane region" description="Helical" evidence="2">
    <location>
        <begin position="104"/>
        <end position="122"/>
    </location>
</feature>
<feature type="region of interest" description="Disordered" evidence="1">
    <location>
        <begin position="393"/>
        <end position="420"/>
    </location>
</feature>
<dbReference type="AlphaFoldDB" id="A0A9W6RHK3"/>
<feature type="compositionally biased region" description="Pro residues" evidence="1">
    <location>
        <begin position="353"/>
        <end position="362"/>
    </location>
</feature>
<feature type="transmembrane region" description="Helical" evidence="2">
    <location>
        <begin position="6"/>
        <end position="24"/>
    </location>
</feature>
<feature type="transmembrane region" description="Helical" evidence="2">
    <location>
        <begin position="176"/>
        <end position="197"/>
    </location>
</feature>
<dbReference type="EMBL" id="BSTJ01000004">
    <property type="protein sequence ID" value="GLY75853.1"/>
    <property type="molecule type" value="Genomic_DNA"/>
</dbReference>
<evidence type="ECO:0000313" key="4">
    <source>
        <dbReference type="EMBL" id="GLY75853.1"/>
    </source>
</evidence>
<feature type="domain" description="DUF6545" evidence="3">
    <location>
        <begin position="241"/>
        <end position="379"/>
    </location>
</feature>
<sequence>MSTPVLPYVIITGLLLCGLAQKLYGLRRRRDDPVRWAVCFCLASLTMATAVQWFTGAIDERTGVPHLADALSDVGAMCAAGAGRVFLTHVYYPASSARVRARRSYVGLAAAVVMVAVLFVAVPPEPDTGRSGTHVDAVYLYVYIWYISIALLSVSRMGLRYSRLADRSSLRLGLRVLVAGSACGFAFLAVKAVMLVGEETGRPLGWLDRSVDLPLELGTEALLLAGVTIPAWGDRLGTLVRWAGDCRSYRRLHPLWLALHETNPDLSLMPHHRTGRRFWRRDVGFLLYRQVIEIRDGQLALRPYVHPAAVEVARALGRRAGLSEEEVRAAVEAATIAAGIAAKAGGRGTTGTPSPPPAPPLGPDLDAEITWLTKVSRAFAGSPVVPATVASLAASERAARHEGNEPMPHPHGGPREERPG</sequence>
<accession>A0A9W6RHK3</accession>
<dbReference type="Proteomes" id="UP001165135">
    <property type="component" value="Unassembled WGS sequence"/>
</dbReference>
<protein>
    <recommendedName>
        <fullName evidence="3">DUF6545 domain-containing protein</fullName>
    </recommendedName>
</protein>
<proteinExistence type="predicted"/>
<keyword evidence="2" id="KW-0812">Transmembrane</keyword>
<dbReference type="InterPro" id="IPR050039">
    <property type="entry name" value="MAB_1171c-like"/>
</dbReference>
<feature type="transmembrane region" description="Helical" evidence="2">
    <location>
        <begin position="74"/>
        <end position="92"/>
    </location>
</feature>
<dbReference type="InterPro" id="IPR046675">
    <property type="entry name" value="DUF6545"/>
</dbReference>
<organism evidence="4 5">
    <name type="scientific">Actinoallomurus iriomotensis</name>
    <dbReference type="NCBI Taxonomy" id="478107"/>
    <lineage>
        <taxon>Bacteria</taxon>
        <taxon>Bacillati</taxon>
        <taxon>Actinomycetota</taxon>
        <taxon>Actinomycetes</taxon>
        <taxon>Streptosporangiales</taxon>
        <taxon>Thermomonosporaceae</taxon>
        <taxon>Actinoallomurus</taxon>
    </lineage>
</organism>
<evidence type="ECO:0000256" key="2">
    <source>
        <dbReference type="SAM" id="Phobius"/>
    </source>
</evidence>
<evidence type="ECO:0000259" key="3">
    <source>
        <dbReference type="Pfam" id="PF20182"/>
    </source>
</evidence>
<dbReference type="RefSeq" id="WP_285623368.1">
    <property type="nucleotide sequence ID" value="NZ_BSTJ01000004.1"/>
</dbReference>
<feature type="region of interest" description="Disordered" evidence="1">
    <location>
        <begin position="344"/>
        <end position="365"/>
    </location>
</feature>
<feature type="transmembrane region" description="Helical" evidence="2">
    <location>
        <begin position="137"/>
        <end position="155"/>
    </location>
</feature>
<evidence type="ECO:0000256" key="1">
    <source>
        <dbReference type="SAM" id="MobiDB-lite"/>
    </source>
</evidence>
<name>A0A9W6RHK3_9ACTN</name>
<reference evidence="4" key="1">
    <citation type="submission" date="2023-03" db="EMBL/GenBank/DDBJ databases">
        <title>Actinoallomurus iriomotensis NBRC 103681.</title>
        <authorList>
            <person name="Ichikawa N."/>
            <person name="Sato H."/>
            <person name="Tonouchi N."/>
        </authorList>
    </citation>
    <scope>NUCLEOTIDE SEQUENCE</scope>
    <source>
        <strain evidence="4">NBRC 103681</strain>
    </source>
</reference>
<gene>
    <name evidence="4" type="ORF">Airi01_041200</name>
</gene>
<dbReference type="Pfam" id="PF20182">
    <property type="entry name" value="DUF6545"/>
    <property type="match status" value="1"/>
</dbReference>
<keyword evidence="2" id="KW-0472">Membrane</keyword>
<keyword evidence="2" id="KW-1133">Transmembrane helix</keyword>
<dbReference type="NCBIfam" id="NF042915">
    <property type="entry name" value="MAB_1171c_fam"/>
    <property type="match status" value="1"/>
</dbReference>
<comment type="caution">
    <text evidence="4">The sequence shown here is derived from an EMBL/GenBank/DDBJ whole genome shotgun (WGS) entry which is preliminary data.</text>
</comment>
<feature type="transmembrane region" description="Helical" evidence="2">
    <location>
        <begin position="36"/>
        <end position="54"/>
    </location>
</feature>